<evidence type="ECO:0000256" key="9">
    <source>
        <dbReference type="SAM" id="MobiDB-lite"/>
    </source>
</evidence>
<keyword evidence="8" id="KW-0807">Transducer</keyword>
<reference evidence="12" key="3">
    <citation type="submission" date="2025-09" db="UniProtKB">
        <authorList>
            <consortium name="Ensembl"/>
        </authorList>
    </citation>
    <scope>IDENTIFICATION</scope>
</reference>
<dbReference type="RefSeq" id="XP_030295019.1">
    <property type="nucleotide sequence ID" value="XM_030439159.1"/>
</dbReference>
<dbReference type="GO" id="GO:0042923">
    <property type="term" value="F:neuropeptide binding"/>
    <property type="evidence" value="ECO:0007669"/>
    <property type="project" value="TreeGrafter"/>
</dbReference>
<evidence type="ECO:0000313" key="12">
    <source>
        <dbReference type="Ensembl" id="ENSSAUP00010018272.1"/>
    </source>
</evidence>
<accession>A0A671UUZ2</accession>
<dbReference type="GeneID" id="115594954"/>
<dbReference type="SUPFAM" id="SSF81321">
    <property type="entry name" value="Family A G protein-coupled receptor-like"/>
    <property type="match status" value="1"/>
</dbReference>
<dbReference type="CDD" id="cd15011">
    <property type="entry name" value="7tmA_GPR149"/>
    <property type="match status" value="1"/>
</dbReference>
<evidence type="ECO:0000256" key="7">
    <source>
        <dbReference type="ARBA" id="ARBA00023170"/>
    </source>
</evidence>
<keyword evidence="3 10" id="KW-0812">Transmembrane</keyword>
<feature type="transmembrane region" description="Helical" evidence="10">
    <location>
        <begin position="122"/>
        <end position="144"/>
    </location>
</feature>
<protein>
    <submittedName>
        <fullName evidence="12">G protein-coupled receptor 149</fullName>
    </submittedName>
</protein>
<gene>
    <name evidence="12" type="primary">GPR149</name>
</gene>
<keyword evidence="6 10" id="KW-0472">Membrane</keyword>
<keyword evidence="2" id="KW-1003">Cell membrane</keyword>
<evidence type="ECO:0000256" key="5">
    <source>
        <dbReference type="ARBA" id="ARBA00023040"/>
    </source>
</evidence>
<dbReference type="GeneTree" id="ENSGT00390000003715"/>
<reference evidence="12" key="1">
    <citation type="submission" date="2021-04" db="EMBL/GenBank/DDBJ databases">
        <authorList>
            <consortium name="Wellcome Sanger Institute Data Sharing"/>
        </authorList>
    </citation>
    <scope>NUCLEOTIDE SEQUENCE [LARGE SCALE GENOMIC DNA]</scope>
</reference>
<name>A0A671UUZ2_SPAAU</name>
<dbReference type="OMA" id="TKVVLWL"/>
<keyword evidence="5" id="KW-0297">G-protein coupled receptor</keyword>
<evidence type="ECO:0000256" key="3">
    <source>
        <dbReference type="ARBA" id="ARBA00022692"/>
    </source>
</evidence>
<organism evidence="12 13">
    <name type="scientific">Sparus aurata</name>
    <name type="common">Gilthead sea bream</name>
    <dbReference type="NCBI Taxonomy" id="8175"/>
    <lineage>
        <taxon>Eukaryota</taxon>
        <taxon>Metazoa</taxon>
        <taxon>Chordata</taxon>
        <taxon>Craniata</taxon>
        <taxon>Vertebrata</taxon>
        <taxon>Euteleostomi</taxon>
        <taxon>Actinopterygii</taxon>
        <taxon>Neopterygii</taxon>
        <taxon>Teleostei</taxon>
        <taxon>Neoteleostei</taxon>
        <taxon>Acanthomorphata</taxon>
        <taxon>Eupercaria</taxon>
        <taxon>Spariformes</taxon>
        <taxon>Sparidae</taxon>
        <taxon>Sparus</taxon>
    </lineage>
</organism>
<feature type="domain" description="G-protein coupled receptors family 1 profile" evidence="11">
    <location>
        <begin position="52"/>
        <end position="367"/>
    </location>
</feature>
<feature type="transmembrane region" description="Helical" evidence="10">
    <location>
        <begin position="36"/>
        <end position="58"/>
    </location>
</feature>
<sequence>MSTTHLSSPAPNQSYLPTATYEKKTDPAGVERQIRLLLFGLCVTIAAATLVGGVYSLLSLLRARRKTSLCLIVASMSVDDLLSVVPLSLFMLLQWETDGDGAGGGGEGGGTGSLCTLSGLLYVFQGVSSNMKACLIAAYTFYVTKRFGVLQSVRRPLRVMWAIAAVWAFSLAVSALPLCGWGSFTPASLGCFPESDSFYILLLFILYSLCFCGLLVFFIPLTYQLLCSREPQRSLLYPSYLEMARGLSVSAPLCDLQSFSRDSLNKSLGAYNELSPSSCGTGLRDKEGSCVSPVSVNGQRTAAVEDTPVVFAQKRFSLILAVVRVILWMPLMTLVLVRHALNARSSSLETLSFFLTLLAPVVTPLFVLSERWIHMPCGCFINCKRDPAQEASAMKRRFEFNLSFQQGYGVYKLSHATMSYSNPHLEKPAYHSLFNCDFPNTRLDALESGGLPTLGPDFDFSTTCPVDSSSHADLLLEAVAGGGEGLAECPSLPHENNGDDGDFSCVPSLPSQDHNLTDASSVFEGTERRLSHKECRKIELTDWEWCRSKSERTPRQRSSGGLSIPLCAFQGTVSLQAPTGKTLSLSTYEVSSDGLKISPNNAKKVEVYRSKSVGHEPSADDPASGGQAGDVNVSSVGMGMEIGMGMSGVADTNVKIHLEVLEICDNEEAMDSVSIISNISQSSTHARSPSLRYSRRENRFVSCDLGETASYSLLIPSGGNPETETINITIPDTVEAHRQNSRRQTQESSGYREEIQLLNEAYRKQAGEREE</sequence>
<evidence type="ECO:0000256" key="6">
    <source>
        <dbReference type="ARBA" id="ARBA00023136"/>
    </source>
</evidence>
<comment type="subcellular location">
    <subcellularLocation>
        <location evidence="1">Cell membrane</location>
        <topology evidence="1">Multi-pass membrane protein</topology>
    </subcellularLocation>
</comment>
<dbReference type="GO" id="GO:0043005">
    <property type="term" value="C:neuron projection"/>
    <property type="evidence" value="ECO:0007669"/>
    <property type="project" value="TreeGrafter"/>
</dbReference>
<evidence type="ECO:0000256" key="10">
    <source>
        <dbReference type="SAM" id="Phobius"/>
    </source>
</evidence>
<dbReference type="OrthoDB" id="9944911at2759"/>
<evidence type="ECO:0000256" key="4">
    <source>
        <dbReference type="ARBA" id="ARBA00022989"/>
    </source>
</evidence>
<dbReference type="InterPro" id="IPR017452">
    <property type="entry name" value="GPCR_Rhodpsn_7TM"/>
</dbReference>
<dbReference type="GO" id="GO:0007218">
    <property type="term" value="P:neuropeptide signaling pathway"/>
    <property type="evidence" value="ECO:0007669"/>
    <property type="project" value="TreeGrafter"/>
</dbReference>
<evidence type="ECO:0000256" key="2">
    <source>
        <dbReference type="ARBA" id="ARBA00022475"/>
    </source>
</evidence>
<dbReference type="PANTHER" id="PTHR24229:SF32">
    <property type="entry name" value="G-PROTEIN COUPLED RECEPTOR 149-RELATED"/>
    <property type="match status" value="1"/>
</dbReference>
<dbReference type="InParanoid" id="A0A671UUZ2"/>
<keyword evidence="13" id="KW-1185">Reference proteome</keyword>
<keyword evidence="4 10" id="KW-1133">Transmembrane helix</keyword>
<proteinExistence type="predicted"/>
<evidence type="ECO:0000256" key="1">
    <source>
        <dbReference type="ARBA" id="ARBA00004651"/>
    </source>
</evidence>
<feature type="transmembrane region" description="Helical" evidence="10">
    <location>
        <begin position="156"/>
        <end position="178"/>
    </location>
</feature>
<feature type="transmembrane region" description="Helical" evidence="10">
    <location>
        <begin position="318"/>
        <end position="338"/>
    </location>
</feature>
<dbReference type="AlphaFoldDB" id="A0A671UUZ2"/>
<dbReference type="Proteomes" id="UP000472265">
    <property type="component" value="Chromosome 2"/>
</dbReference>
<feature type="transmembrane region" description="Helical" evidence="10">
    <location>
        <begin position="70"/>
        <end position="93"/>
    </location>
</feature>
<feature type="region of interest" description="Disordered" evidence="9">
    <location>
        <begin position="735"/>
        <end position="754"/>
    </location>
</feature>
<dbReference type="PANTHER" id="PTHR24229">
    <property type="entry name" value="NEUROPEPTIDES RECEPTOR"/>
    <property type="match status" value="1"/>
</dbReference>
<feature type="region of interest" description="Disordered" evidence="9">
    <location>
        <begin position="613"/>
        <end position="632"/>
    </location>
</feature>
<evidence type="ECO:0000313" key="13">
    <source>
        <dbReference type="Proteomes" id="UP000472265"/>
    </source>
</evidence>
<keyword evidence="7" id="KW-0675">Receptor</keyword>
<dbReference type="Gene3D" id="1.20.1070.10">
    <property type="entry name" value="Rhodopsin 7-helix transmembrane proteins"/>
    <property type="match status" value="1"/>
</dbReference>
<reference evidence="12" key="2">
    <citation type="submission" date="2025-08" db="UniProtKB">
        <authorList>
            <consortium name="Ensembl"/>
        </authorList>
    </citation>
    <scope>IDENTIFICATION</scope>
</reference>
<dbReference type="GO" id="GO:0005886">
    <property type="term" value="C:plasma membrane"/>
    <property type="evidence" value="ECO:0007669"/>
    <property type="project" value="UniProtKB-SubCell"/>
</dbReference>
<evidence type="ECO:0000259" key="11">
    <source>
        <dbReference type="PROSITE" id="PS50262"/>
    </source>
</evidence>
<feature type="transmembrane region" description="Helical" evidence="10">
    <location>
        <begin position="198"/>
        <end position="223"/>
    </location>
</feature>
<dbReference type="Ensembl" id="ENSSAUT00010019305.1">
    <property type="protein sequence ID" value="ENSSAUP00010018272.1"/>
    <property type="gene ID" value="ENSSAUG00010008258.1"/>
</dbReference>
<dbReference type="GO" id="GO:0004930">
    <property type="term" value="F:G protein-coupled receptor activity"/>
    <property type="evidence" value="ECO:0007669"/>
    <property type="project" value="UniProtKB-KW"/>
</dbReference>
<evidence type="ECO:0000256" key="8">
    <source>
        <dbReference type="ARBA" id="ARBA00023224"/>
    </source>
</evidence>
<dbReference type="PROSITE" id="PS50262">
    <property type="entry name" value="G_PROTEIN_RECEP_F1_2"/>
    <property type="match status" value="1"/>
</dbReference>